<organism evidence="3 4">
    <name type="scientific">Paenibacillus curdlanolyticus YK9</name>
    <dbReference type="NCBI Taxonomy" id="717606"/>
    <lineage>
        <taxon>Bacteria</taxon>
        <taxon>Bacillati</taxon>
        <taxon>Bacillota</taxon>
        <taxon>Bacilli</taxon>
        <taxon>Bacillales</taxon>
        <taxon>Paenibacillaceae</taxon>
        <taxon>Paenibacillus</taxon>
    </lineage>
</organism>
<keyword evidence="1" id="KW-0479">Metal-binding</keyword>
<dbReference type="GO" id="GO:0016829">
    <property type="term" value="F:lyase activity"/>
    <property type="evidence" value="ECO:0007669"/>
    <property type="project" value="UniProtKB-KW"/>
</dbReference>
<sequence length="278" mass="30151">MKKLGILVISHGSREAGWVQLVDASVAEAAELASREAAGSSKAGTGANVAAPDIVFESSFLEIVEGRLIQDGIDRLAAAGVTDLFVLPLFISSGSTHVDDIAQSFGFPPVNEREGEMEPFDVPAGIRVTFGDPIDDDAEIAERLWDNIRELSADPAREALLLITHGSKEDGFYERYQSGMRKLAERVRALGGLASAETAMLLPDEAGQTLQRMRTEKPDQAVLVAPLFLSNGFFTNHVIPSRLAGQDYRYNGNALLPSSAVARWMVRQSLQWLRGLEV</sequence>
<dbReference type="Pfam" id="PF01903">
    <property type="entry name" value="CbiX"/>
    <property type="match status" value="2"/>
</dbReference>
<dbReference type="eggNOG" id="COG2138">
    <property type="taxonomic scope" value="Bacteria"/>
</dbReference>
<dbReference type="Proteomes" id="UP000005387">
    <property type="component" value="Unassembled WGS sequence"/>
</dbReference>
<dbReference type="OrthoDB" id="1489951at2"/>
<keyword evidence="4" id="KW-1185">Reference proteome</keyword>
<keyword evidence="2" id="KW-0456">Lyase</keyword>
<accession>E0IAE7</accession>
<dbReference type="PANTHER" id="PTHR33542">
    <property type="entry name" value="SIROHYDROCHLORIN FERROCHELATASE, CHLOROPLASTIC"/>
    <property type="match status" value="1"/>
</dbReference>
<protein>
    <submittedName>
        <fullName evidence="3">Cobalamin (Vitamin B12) biosynthesis CbiX protein</fullName>
    </submittedName>
</protein>
<dbReference type="InterPro" id="IPR050963">
    <property type="entry name" value="Sirohydro_Cobaltochel/CbiX"/>
</dbReference>
<name>E0IAE7_9BACL</name>
<evidence type="ECO:0000313" key="4">
    <source>
        <dbReference type="Proteomes" id="UP000005387"/>
    </source>
</evidence>
<dbReference type="EMBL" id="AEDD01000006">
    <property type="protein sequence ID" value="EFM10724.1"/>
    <property type="molecule type" value="Genomic_DNA"/>
</dbReference>
<dbReference type="SUPFAM" id="SSF53800">
    <property type="entry name" value="Chelatase"/>
    <property type="match status" value="1"/>
</dbReference>
<gene>
    <name evidence="3" type="ORF">PaecuDRAFT_2636</name>
</gene>
<dbReference type="RefSeq" id="WP_006038627.1">
    <property type="nucleotide sequence ID" value="NZ_AEDD01000006.1"/>
</dbReference>
<dbReference type="GO" id="GO:0046872">
    <property type="term" value="F:metal ion binding"/>
    <property type="evidence" value="ECO:0007669"/>
    <property type="project" value="UniProtKB-KW"/>
</dbReference>
<dbReference type="STRING" id="717606.PaecuDRAFT_2636"/>
<evidence type="ECO:0000256" key="2">
    <source>
        <dbReference type="ARBA" id="ARBA00023239"/>
    </source>
</evidence>
<dbReference type="InterPro" id="IPR002762">
    <property type="entry name" value="CbiX-like"/>
</dbReference>
<dbReference type="Gene3D" id="3.40.50.1400">
    <property type="match status" value="2"/>
</dbReference>
<dbReference type="PANTHER" id="PTHR33542:SF3">
    <property type="entry name" value="SIROHYDROCHLORIN FERROCHELATASE, CHLOROPLASTIC"/>
    <property type="match status" value="1"/>
</dbReference>
<proteinExistence type="predicted"/>
<reference evidence="3 4" key="1">
    <citation type="submission" date="2010-07" db="EMBL/GenBank/DDBJ databases">
        <title>The draft genome of Paenibacillus curdlanolyticus YK9.</title>
        <authorList>
            <consortium name="US DOE Joint Genome Institute (JGI-PGF)"/>
            <person name="Lucas S."/>
            <person name="Copeland A."/>
            <person name="Lapidus A."/>
            <person name="Cheng J.-F."/>
            <person name="Bruce D."/>
            <person name="Goodwin L."/>
            <person name="Pitluck S."/>
            <person name="Land M.L."/>
            <person name="Hauser L."/>
            <person name="Chang Y.-J."/>
            <person name="Jeffries C."/>
            <person name="Anderson I.J."/>
            <person name="Johnson E."/>
            <person name="Loganathan U."/>
            <person name="Mulhopadhyay B."/>
            <person name="Kyrpides N."/>
            <person name="Woyke T.J."/>
        </authorList>
    </citation>
    <scope>NUCLEOTIDE SEQUENCE [LARGE SCALE GENOMIC DNA]</scope>
    <source>
        <strain evidence="3 4">YK9</strain>
    </source>
</reference>
<evidence type="ECO:0000256" key="1">
    <source>
        <dbReference type="ARBA" id="ARBA00022723"/>
    </source>
</evidence>
<evidence type="ECO:0000313" key="3">
    <source>
        <dbReference type="EMBL" id="EFM10724.1"/>
    </source>
</evidence>
<dbReference type="AlphaFoldDB" id="E0IAE7"/>